<sequence length="62" mass="7312">MNKEGQHKDGPLKDRYRRGFVEVMCPKCRTTRIIVVPEEPMPRCETCRVEMIVKEVLTEGKY</sequence>
<name>A0ABY9R855_9BACT</name>
<keyword evidence="2" id="KW-1185">Reference proteome</keyword>
<dbReference type="Proteomes" id="UP001180616">
    <property type="component" value="Chromosome"/>
</dbReference>
<evidence type="ECO:0000313" key="2">
    <source>
        <dbReference type="Proteomes" id="UP001180616"/>
    </source>
</evidence>
<dbReference type="RefSeq" id="WP_167122614.1">
    <property type="nucleotide sequence ID" value="NZ_CP133659.1"/>
</dbReference>
<proteinExistence type="predicted"/>
<evidence type="ECO:0000313" key="1">
    <source>
        <dbReference type="EMBL" id="WMW66988.1"/>
    </source>
</evidence>
<reference evidence="1" key="1">
    <citation type="submission" date="2023-09" db="EMBL/GenBank/DDBJ databases">
        <authorList>
            <consortium name="CW5 consortium"/>
            <person name="Lu C.-W."/>
        </authorList>
    </citation>
    <scope>NUCLEOTIDE SEQUENCE</scope>
    <source>
        <strain evidence="1">KPS</strain>
    </source>
</reference>
<protein>
    <submittedName>
        <fullName evidence="1">Uncharacterized protein</fullName>
    </submittedName>
</protein>
<dbReference type="EMBL" id="CP133659">
    <property type="protein sequence ID" value="WMW66988.1"/>
    <property type="molecule type" value="Genomic_DNA"/>
</dbReference>
<gene>
    <name evidence="1" type="ORF">KPS_001625</name>
</gene>
<organism evidence="1 2">
    <name type="scientific">Nitratidesulfovibrio liaohensis</name>
    <dbReference type="NCBI Taxonomy" id="2604158"/>
    <lineage>
        <taxon>Bacteria</taxon>
        <taxon>Pseudomonadati</taxon>
        <taxon>Thermodesulfobacteriota</taxon>
        <taxon>Desulfovibrionia</taxon>
        <taxon>Desulfovibrionales</taxon>
        <taxon>Desulfovibrionaceae</taxon>
        <taxon>Nitratidesulfovibrio</taxon>
    </lineage>
</organism>
<accession>A0ABY9R855</accession>